<evidence type="ECO:0000256" key="6">
    <source>
        <dbReference type="ARBA" id="ARBA00023242"/>
    </source>
</evidence>
<evidence type="ECO:0000313" key="9">
    <source>
        <dbReference type="Proteomes" id="UP001172673"/>
    </source>
</evidence>
<evidence type="ECO:0000256" key="1">
    <source>
        <dbReference type="ARBA" id="ARBA00022723"/>
    </source>
</evidence>
<dbReference type="PROSITE" id="PS00463">
    <property type="entry name" value="ZN2_CY6_FUNGAL_1"/>
    <property type="match status" value="1"/>
</dbReference>
<keyword evidence="6" id="KW-0539">Nucleus</keyword>
<sequence>MSKASCKGKRQYAPKAKTGCGTCKKRHLKCGEERPECANCLSSSIVCEGYGIWGGGTKATTSTGKSEKAIRRAERSAQGNLPFTTRCLSRHHTPIPFQNISHAEQSCFDYFANKTVLKIPGVFFSPFWADLALRACATEPPIVHAAVAVGSAHRSADLNLYGSSVPTSFLCCTETRQLDAHETFALQQYNKSIAQLRRCRFEEENVAEVRTALVACVLYVSLELLRGNYSTAVIHTRHGLNLLSRLGRDFDVQAQHPERAPESVEDYLFEAFTRLTLQSAHVGVIDAYFDVDQGQSLLANWKLPHAFADMFEARRTFDSLMHLTLTLPSRSAASNFADFDPQEISSEFIAFPGCNVCMATDVYRQPGKLAANNSAPALIRNCAASDFPHDGVHPGCNNALQL</sequence>
<evidence type="ECO:0000256" key="5">
    <source>
        <dbReference type="ARBA" id="ARBA00023163"/>
    </source>
</evidence>
<keyword evidence="9" id="KW-1185">Reference proteome</keyword>
<reference evidence="8" key="1">
    <citation type="submission" date="2022-10" db="EMBL/GenBank/DDBJ databases">
        <title>Culturing micro-colonial fungi from biological soil crusts in the Mojave desert and describing Neophaeococcomyces mojavensis, and introducing the new genera and species Taxawa tesnikishii.</title>
        <authorList>
            <person name="Kurbessoian T."/>
            <person name="Stajich J.E."/>
        </authorList>
    </citation>
    <scope>NUCLEOTIDE SEQUENCE</scope>
    <source>
        <strain evidence="8">TK_41</strain>
    </source>
</reference>
<evidence type="ECO:0000256" key="4">
    <source>
        <dbReference type="ARBA" id="ARBA00023125"/>
    </source>
</evidence>
<dbReference type="PANTHER" id="PTHR36206:SF12">
    <property type="entry name" value="ASPERCRYPTIN BIOSYNTHESIS CLUSTER-SPECIFIC TRANSCRIPTION REGULATOR ATNN-RELATED"/>
    <property type="match status" value="1"/>
</dbReference>
<comment type="caution">
    <text evidence="8">The sequence shown here is derived from an EMBL/GenBank/DDBJ whole genome shotgun (WGS) entry which is preliminary data.</text>
</comment>
<dbReference type="InterPro" id="IPR021858">
    <property type="entry name" value="Fun_TF"/>
</dbReference>
<dbReference type="Proteomes" id="UP001172673">
    <property type="component" value="Unassembled WGS sequence"/>
</dbReference>
<dbReference type="GO" id="GO:0008270">
    <property type="term" value="F:zinc ion binding"/>
    <property type="evidence" value="ECO:0007669"/>
    <property type="project" value="InterPro"/>
</dbReference>
<keyword evidence="1" id="KW-0479">Metal-binding</keyword>
<dbReference type="InterPro" id="IPR052360">
    <property type="entry name" value="Transcr_Regulatory_Proteins"/>
</dbReference>
<dbReference type="InterPro" id="IPR001138">
    <property type="entry name" value="Zn2Cys6_DnaBD"/>
</dbReference>
<dbReference type="PANTHER" id="PTHR36206">
    <property type="entry name" value="ASPERCRYPTIN BIOSYNTHESIS CLUSTER-SPECIFIC TRANSCRIPTION REGULATOR ATNN-RELATED"/>
    <property type="match status" value="1"/>
</dbReference>
<dbReference type="InterPro" id="IPR036864">
    <property type="entry name" value="Zn2-C6_fun-type_DNA-bd_sf"/>
</dbReference>
<protein>
    <recommendedName>
        <fullName evidence="7">Zn(2)-C6 fungal-type domain-containing protein</fullName>
    </recommendedName>
</protein>
<feature type="domain" description="Zn(2)-C6 fungal-type" evidence="7">
    <location>
        <begin position="19"/>
        <end position="47"/>
    </location>
</feature>
<evidence type="ECO:0000256" key="3">
    <source>
        <dbReference type="ARBA" id="ARBA00023015"/>
    </source>
</evidence>
<dbReference type="SUPFAM" id="SSF57701">
    <property type="entry name" value="Zn2/Cys6 DNA-binding domain"/>
    <property type="match status" value="1"/>
</dbReference>
<name>A0AA38X196_9EURO</name>
<dbReference type="CDD" id="cd00067">
    <property type="entry name" value="GAL4"/>
    <property type="match status" value="1"/>
</dbReference>
<dbReference type="PROSITE" id="PS50048">
    <property type="entry name" value="ZN2_CY6_FUNGAL_2"/>
    <property type="match status" value="1"/>
</dbReference>
<proteinExistence type="predicted"/>
<dbReference type="SMART" id="SM00066">
    <property type="entry name" value="GAL4"/>
    <property type="match status" value="1"/>
</dbReference>
<gene>
    <name evidence="8" type="ORF">H2200_010340</name>
</gene>
<evidence type="ECO:0000259" key="7">
    <source>
        <dbReference type="PROSITE" id="PS50048"/>
    </source>
</evidence>
<accession>A0AA38X196</accession>
<dbReference type="GO" id="GO:0000981">
    <property type="term" value="F:DNA-binding transcription factor activity, RNA polymerase II-specific"/>
    <property type="evidence" value="ECO:0007669"/>
    <property type="project" value="InterPro"/>
</dbReference>
<dbReference type="AlphaFoldDB" id="A0AA38X196"/>
<dbReference type="EMBL" id="JAPDRK010000017">
    <property type="protein sequence ID" value="KAJ9604951.1"/>
    <property type="molecule type" value="Genomic_DNA"/>
</dbReference>
<organism evidence="8 9">
    <name type="scientific">Cladophialophora chaetospira</name>
    <dbReference type="NCBI Taxonomy" id="386627"/>
    <lineage>
        <taxon>Eukaryota</taxon>
        <taxon>Fungi</taxon>
        <taxon>Dikarya</taxon>
        <taxon>Ascomycota</taxon>
        <taxon>Pezizomycotina</taxon>
        <taxon>Eurotiomycetes</taxon>
        <taxon>Chaetothyriomycetidae</taxon>
        <taxon>Chaetothyriales</taxon>
        <taxon>Herpotrichiellaceae</taxon>
        <taxon>Cladophialophora</taxon>
    </lineage>
</organism>
<dbReference type="Pfam" id="PF11951">
    <property type="entry name" value="Fungal_trans_2"/>
    <property type="match status" value="1"/>
</dbReference>
<dbReference type="Gene3D" id="4.10.240.10">
    <property type="entry name" value="Zn(2)-C6 fungal-type DNA-binding domain"/>
    <property type="match status" value="1"/>
</dbReference>
<evidence type="ECO:0000256" key="2">
    <source>
        <dbReference type="ARBA" id="ARBA00022833"/>
    </source>
</evidence>
<keyword evidence="2" id="KW-0862">Zinc</keyword>
<keyword evidence="3" id="KW-0805">Transcription regulation</keyword>
<evidence type="ECO:0000313" key="8">
    <source>
        <dbReference type="EMBL" id="KAJ9604951.1"/>
    </source>
</evidence>
<dbReference type="GO" id="GO:0003677">
    <property type="term" value="F:DNA binding"/>
    <property type="evidence" value="ECO:0007669"/>
    <property type="project" value="UniProtKB-KW"/>
</dbReference>
<dbReference type="Pfam" id="PF00172">
    <property type="entry name" value="Zn_clus"/>
    <property type="match status" value="1"/>
</dbReference>
<keyword evidence="5" id="KW-0804">Transcription</keyword>
<keyword evidence="4" id="KW-0238">DNA-binding</keyword>